<organism evidence="1 2">
    <name type="scientific">Desulfosarcina widdelii</name>
    <dbReference type="NCBI Taxonomy" id="947919"/>
    <lineage>
        <taxon>Bacteria</taxon>
        <taxon>Pseudomonadati</taxon>
        <taxon>Thermodesulfobacteriota</taxon>
        <taxon>Desulfobacteria</taxon>
        <taxon>Desulfobacterales</taxon>
        <taxon>Desulfosarcinaceae</taxon>
        <taxon>Desulfosarcina</taxon>
    </lineage>
</organism>
<dbReference type="RefSeq" id="WP_155302579.1">
    <property type="nucleotide sequence ID" value="NZ_AP021875.1"/>
</dbReference>
<dbReference type="OrthoDB" id="5880976at2"/>
<dbReference type="Proteomes" id="UP000427769">
    <property type="component" value="Chromosome"/>
</dbReference>
<dbReference type="AlphaFoldDB" id="A0A5K7YZW8"/>
<reference evidence="1 2" key="1">
    <citation type="submission" date="2019-11" db="EMBL/GenBank/DDBJ databases">
        <title>Comparative genomics of hydrocarbon-degrading Desulfosarcina strains.</title>
        <authorList>
            <person name="Watanabe M."/>
            <person name="Kojima H."/>
            <person name="Fukui M."/>
        </authorList>
    </citation>
    <scope>NUCLEOTIDE SEQUENCE [LARGE SCALE GENOMIC DNA]</scope>
    <source>
        <strain evidence="1 2">PP31</strain>
    </source>
</reference>
<proteinExistence type="predicted"/>
<name>A0A5K7YZW8_9BACT</name>
<gene>
    <name evidence="1" type="ORF">DSCW_08900</name>
</gene>
<dbReference type="EMBL" id="AP021875">
    <property type="protein sequence ID" value="BBO73473.1"/>
    <property type="molecule type" value="Genomic_DNA"/>
</dbReference>
<keyword evidence="2" id="KW-1185">Reference proteome</keyword>
<protein>
    <recommendedName>
        <fullName evidence="3">CHAT domain-containing protein</fullName>
    </recommendedName>
</protein>
<evidence type="ECO:0000313" key="1">
    <source>
        <dbReference type="EMBL" id="BBO73473.1"/>
    </source>
</evidence>
<sequence length="227" mass="26025">MGTYMRVFSVESPSALDAFEERNESATLSALCKLLGHHFTATIVRSKVEFETALEYLTSINPDHIPKNQRKWPLCLHFAAHGDEFGLSLGAEDATWKYLAKKISSFIKDNDYPGPVLVVISACGAGQQQITKELINLAARQEFEPPAYLFVTQGDEKGEVHWRDAVVAWSIFYHNIGRAVLERKHEIMTIMDKIRLTGAGTLKYFRWDEQHRKFKQYIPRCDEYEHS</sequence>
<accession>A0A5K7YZW8</accession>
<evidence type="ECO:0000313" key="2">
    <source>
        <dbReference type="Proteomes" id="UP000427769"/>
    </source>
</evidence>
<evidence type="ECO:0008006" key="3">
    <source>
        <dbReference type="Google" id="ProtNLM"/>
    </source>
</evidence>
<dbReference type="KEGG" id="dwd:DSCW_08900"/>